<dbReference type="Proteomes" id="UP000053411">
    <property type="component" value="Unassembled WGS sequence"/>
</dbReference>
<evidence type="ECO:0000313" key="2">
    <source>
        <dbReference type="Proteomes" id="UP000053411"/>
    </source>
</evidence>
<protein>
    <submittedName>
        <fullName evidence="1">Uncharacterized protein</fullName>
    </submittedName>
</protein>
<dbReference type="STRING" id="1442371.A0A0D2HEE5"/>
<keyword evidence="2" id="KW-1185">Reference proteome</keyword>
<dbReference type="VEuPathDB" id="FungiDB:Z520_03946"/>
<gene>
    <name evidence="1" type="ORF">Z520_03946</name>
</gene>
<dbReference type="EMBL" id="KN848067">
    <property type="protein sequence ID" value="KIY00261.1"/>
    <property type="molecule type" value="Genomic_DNA"/>
</dbReference>
<reference evidence="1 2" key="1">
    <citation type="submission" date="2015-01" db="EMBL/GenBank/DDBJ databases">
        <title>The Genome Sequence of Fonsecaea multimorphosa CBS 102226.</title>
        <authorList>
            <consortium name="The Broad Institute Genomics Platform"/>
            <person name="Cuomo C."/>
            <person name="de Hoog S."/>
            <person name="Gorbushina A."/>
            <person name="Stielow B."/>
            <person name="Teixiera M."/>
            <person name="Abouelleil A."/>
            <person name="Chapman S.B."/>
            <person name="Priest M."/>
            <person name="Young S.K."/>
            <person name="Wortman J."/>
            <person name="Nusbaum C."/>
            <person name="Birren B."/>
        </authorList>
    </citation>
    <scope>NUCLEOTIDE SEQUENCE [LARGE SCALE GENOMIC DNA]</scope>
    <source>
        <strain evidence="1 2">CBS 102226</strain>
    </source>
</reference>
<evidence type="ECO:0000313" key="1">
    <source>
        <dbReference type="EMBL" id="KIY00261.1"/>
    </source>
</evidence>
<dbReference type="AlphaFoldDB" id="A0A0D2HEE5"/>
<accession>A0A0D2HEE5</accession>
<name>A0A0D2HEE5_9EURO</name>
<dbReference type="GeneID" id="27709692"/>
<dbReference type="PROSITE" id="PS51257">
    <property type="entry name" value="PROKAR_LIPOPROTEIN"/>
    <property type="match status" value="1"/>
</dbReference>
<organism evidence="1 2">
    <name type="scientific">Fonsecaea multimorphosa CBS 102226</name>
    <dbReference type="NCBI Taxonomy" id="1442371"/>
    <lineage>
        <taxon>Eukaryota</taxon>
        <taxon>Fungi</taxon>
        <taxon>Dikarya</taxon>
        <taxon>Ascomycota</taxon>
        <taxon>Pezizomycotina</taxon>
        <taxon>Eurotiomycetes</taxon>
        <taxon>Chaetothyriomycetidae</taxon>
        <taxon>Chaetothyriales</taxon>
        <taxon>Herpotrichiellaceae</taxon>
        <taxon>Fonsecaea</taxon>
    </lineage>
</organism>
<dbReference type="RefSeq" id="XP_016634383.1">
    <property type="nucleotide sequence ID" value="XM_016774456.1"/>
</dbReference>
<sequence>MGLRTRQVFALVPIAQGSIGGSCQCHYEERLDSAQVKAKAKQLSTALVKTYAFKPGETGSLFGTNTIWYRLPCGRASGASPTYTTEEMTHALKIAQSCIPMTLPTSLKVTLKTAVKAGVPRSHIFLLKVNAEGYLSIQDLMEVGPQRLPTHRSGYHNTQRRILTSPKSISVPRPEHPAI</sequence>
<proteinExistence type="predicted"/>